<dbReference type="Proteomes" id="UP000477722">
    <property type="component" value="Unassembled WGS sequence"/>
</dbReference>
<protein>
    <recommendedName>
        <fullName evidence="1">Phage L5-like integrase N-terminal domain-containing protein</fullName>
    </recommendedName>
</protein>
<dbReference type="RefSeq" id="WP_165300404.1">
    <property type="nucleotide sequence ID" value="NZ_JAAKZZ010000228.1"/>
</dbReference>
<dbReference type="EMBL" id="JAAKZZ010000228">
    <property type="protein sequence ID" value="NGO70749.1"/>
    <property type="molecule type" value="Genomic_DNA"/>
</dbReference>
<evidence type="ECO:0000259" key="1">
    <source>
        <dbReference type="Pfam" id="PF26003"/>
    </source>
</evidence>
<name>A0A6G4WZM7_9ACTN</name>
<organism evidence="2 3">
    <name type="scientific">Streptomyces boncukensis</name>
    <dbReference type="NCBI Taxonomy" id="2711219"/>
    <lineage>
        <taxon>Bacteria</taxon>
        <taxon>Bacillati</taxon>
        <taxon>Actinomycetota</taxon>
        <taxon>Actinomycetes</taxon>
        <taxon>Kitasatosporales</taxon>
        <taxon>Streptomycetaceae</taxon>
        <taxon>Streptomyces</taxon>
    </lineage>
</organism>
<keyword evidence="3" id="KW-1185">Reference proteome</keyword>
<accession>A0A6G4WZM7</accession>
<sequence>MSRTRRDFGFIRKLPSGRFQASYLAPDGTRRNADRTFRTKTEASAWLADVRARLDKGDWHGPTAGQITPAEWVETYVTTNKRRGADAARRPVM</sequence>
<evidence type="ECO:0000313" key="3">
    <source>
        <dbReference type="Proteomes" id="UP000477722"/>
    </source>
</evidence>
<dbReference type="InterPro" id="IPR058717">
    <property type="entry name" value="Phage_L5_Integrase_N"/>
</dbReference>
<reference evidence="2 3" key="1">
    <citation type="submission" date="2020-02" db="EMBL/GenBank/DDBJ databases">
        <title>Whole-genome analyses of novel actinobacteria.</title>
        <authorList>
            <person name="Sahin N."/>
            <person name="Tatar D."/>
        </authorList>
    </citation>
    <scope>NUCLEOTIDE SEQUENCE [LARGE SCALE GENOMIC DNA]</scope>
    <source>
        <strain evidence="2 3">SB3404</strain>
    </source>
</reference>
<feature type="domain" description="Phage L5-like integrase N-terminal" evidence="1">
    <location>
        <begin position="8"/>
        <end position="55"/>
    </location>
</feature>
<gene>
    <name evidence="2" type="ORF">G5C65_20815</name>
</gene>
<evidence type="ECO:0000313" key="2">
    <source>
        <dbReference type="EMBL" id="NGO70749.1"/>
    </source>
</evidence>
<comment type="caution">
    <text evidence="2">The sequence shown here is derived from an EMBL/GenBank/DDBJ whole genome shotgun (WGS) entry which is preliminary data.</text>
</comment>
<dbReference type="AlphaFoldDB" id="A0A6G4WZM7"/>
<proteinExistence type="predicted"/>
<dbReference type="Pfam" id="PF26003">
    <property type="entry name" value="Integrase_N_phage"/>
    <property type="match status" value="1"/>
</dbReference>